<dbReference type="AlphaFoldDB" id="A0A2G5B1Q4"/>
<feature type="region of interest" description="Disordered" evidence="2">
    <location>
        <begin position="73"/>
        <end position="92"/>
    </location>
</feature>
<feature type="compositionally biased region" description="Polar residues" evidence="2">
    <location>
        <begin position="73"/>
        <end position="84"/>
    </location>
</feature>
<proteinExistence type="predicted"/>
<dbReference type="GO" id="GO:0008270">
    <property type="term" value="F:zinc ion binding"/>
    <property type="evidence" value="ECO:0007669"/>
    <property type="project" value="UniProtKB-KW"/>
</dbReference>
<keyword evidence="5" id="KW-1185">Reference proteome</keyword>
<evidence type="ECO:0000259" key="3">
    <source>
        <dbReference type="PROSITE" id="PS50157"/>
    </source>
</evidence>
<keyword evidence="1" id="KW-0863">Zinc-finger</keyword>
<dbReference type="Proteomes" id="UP000242474">
    <property type="component" value="Unassembled WGS sequence"/>
</dbReference>
<evidence type="ECO:0000313" key="5">
    <source>
        <dbReference type="Proteomes" id="UP000242474"/>
    </source>
</evidence>
<dbReference type="PROSITE" id="PS50157">
    <property type="entry name" value="ZINC_FINGER_C2H2_2"/>
    <property type="match status" value="1"/>
</dbReference>
<evidence type="ECO:0000256" key="2">
    <source>
        <dbReference type="SAM" id="MobiDB-lite"/>
    </source>
</evidence>
<organism evidence="4 5">
    <name type="scientific">Coemansia reversa (strain ATCC 12441 / NRRL 1564)</name>
    <dbReference type="NCBI Taxonomy" id="763665"/>
    <lineage>
        <taxon>Eukaryota</taxon>
        <taxon>Fungi</taxon>
        <taxon>Fungi incertae sedis</taxon>
        <taxon>Zoopagomycota</taxon>
        <taxon>Kickxellomycotina</taxon>
        <taxon>Kickxellomycetes</taxon>
        <taxon>Kickxellales</taxon>
        <taxon>Kickxellaceae</taxon>
        <taxon>Coemansia</taxon>
    </lineage>
</organism>
<keyword evidence="1" id="KW-0479">Metal-binding</keyword>
<gene>
    <name evidence="4" type="ORF">COEREDRAFT_11984</name>
</gene>
<feature type="domain" description="C2H2-type" evidence="3">
    <location>
        <begin position="187"/>
        <end position="216"/>
    </location>
</feature>
<dbReference type="OrthoDB" id="5563127at2759"/>
<sequence length="318" mass="35845">MNNIIDTAIPLSKPPIRVSARKSIRRKSTLIRRTRRDTQQPHSIARVDVPLKINISIHAIDMLFRQFHTSGAGSSASTIDSSPETLVPLTHPSVDSTRTVTEVLGIDTNRGYKAEIDIDLPLVGHYHSEYGIMKNKPLASKPPPPPQKFADQLMDALFPYPQPNTKPYHTYYIVATLDGAPSIPDWYICPTATCGFQFKYFHELQLHWAAHPWNRRGMLVPVTAGGIRRLTFWQHKAVYIKSLLHRRHSHQVTVADSRPNTEHHQKTGRTLNCSDYGDIRFFGPSSYFVSPKVMSIEQVCMWEDRRDGALAAGVASGT</sequence>
<evidence type="ECO:0000256" key="1">
    <source>
        <dbReference type="PROSITE-ProRule" id="PRU00042"/>
    </source>
</evidence>
<reference evidence="4 5" key="1">
    <citation type="journal article" date="2015" name="Genome Biol. Evol.">
        <title>Phylogenomic analyses indicate that early fungi evolved digesting cell walls of algal ancestors of land plants.</title>
        <authorList>
            <person name="Chang Y."/>
            <person name="Wang S."/>
            <person name="Sekimoto S."/>
            <person name="Aerts A.L."/>
            <person name="Choi C."/>
            <person name="Clum A."/>
            <person name="LaButti K.M."/>
            <person name="Lindquist E.A."/>
            <person name="Yee Ngan C."/>
            <person name="Ohm R.A."/>
            <person name="Salamov A.A."/>
            <person name="Grigoriev I.V."/>
            <person name="Spatafora J.W."/>
            <person name="Berbee M.L."/>
        </authorList>
    </citation>
    <scope>NUCLEOTIDE SEQUENCE [LARGE SCALE GENOMIC DNA]</scope>
    <source>
        <strain evidence="4 5">NRRL 1564</strain>
    </source>
</reference>
<dbReference type="PROSITE" id="PS00028">
    <property type="entry name" value="ZINC_FINGER_C2H2_1"/>
    <property type="match status" value="1"/>
</dbReference>
<evidence type="ECO:0000313" key="4">
    <source>
        <dbReference type="EMBL" id="PIA12950.1"/>
    </source>
</evidence>
<dbReference type="InterPro" id="IPR013087">
    <property type="entry name" value="Znf_C2H2_type"/>
</dbReference>
<dbReference type="EMBL" id="KZ303555">
    <property type="protein sequence ID" value="PIA12950.1"/>
    <property type="molecule type" value="Genomic_DNA"/>
</dbReference>
<protein>
    <recommendedName>
        <fullName evidence="3">C2H2-type domain-containing protein</fullName>
    </recommendedName>
</protein>
<keyword evidence="1" id="KW-0862">Zinc</keyword>
<name>A0A2G5B1Q4_COERN</name>
<accession>A0A2G5B1Q4</accession>